<reference evidence="3 4" key="1">
    <citation type="submission" date="2024-06" db="EMBL/GenBank/DDBJ databases">
        <authorList>
            <person name="Tuo L."/>
        </authorList>
    </citation>
    <scope>NUCLEOTIDE SEQUENCE [LARGE SCALE GENOMIC DNA]</scope>
    <source>
        <strain evidence="3 4">ZMM04-5</strain>
    </source>
</reference>
<protein>
    <submittedName>
        <fullName evidence="3">Cobalamin biosynthesis protein</fullName>
    </submittedName>
</protein>
<accession>A0ABV3QVH4</accession>
<gene>
    <name evidence="3" type="ORF">ABUE31_03590</name>
</gene>
<dbReference type="PANTHER" id="PTHR37477:SF1">
    <property type="entry name" value="COBALT-PRECORRIN-5A HYDROLASE"/>
    <property type="match status" value="1"/>
</dbReference>
<evidence type="ECO:0000259" key="2">
    <source>
        <dbReference type="Pfam" id="PF01890"/>
    </source>
</evidence>
<dbReference type="InterPro" id="IPR052553">
    <property type="entry name" value="CbiG_hydrolase"/>
</dbReference>
<dbReference type="EMBL" id="JBFOCI010000001">
    <property type="protein sequence ID" value="MEW9805066.1"/>
    <property type="molecule type" value="Genomic_DNA"/>
</dbReference>
<feature type="domain" description="CobE/GbiG C-terminal" evidence="2">
    <location>
        <begin position="2"/>
        <end position="63"/>
    </location>
</feature>
<name>A0ABV3QVH4_9HYPH</name>
<evidence type="ECO:0000313" key="3">
    <source>
        <dbReference type="EMBL" id="MEW9805066.1"/>
    </source>
</evidence>
<dbReference type="Pfam" id="PF01890">
    <property type="entry name" value="CbiG_C"/>
    <property type="match status" value="2"/>
</dbReference>
<dbReference type="SUPFAM" id="SSF159664">
    <property type="entry name" value="CobE/GbiG C-terminal domain-like"/>
    <property type="match status" value="2"/>
</dbReference>
<dbReference type="Proteomes" id="UP001556196">
    <property type="component" value="Unassembled WGS sequence"/>
</dbReference>
<keyword evidence="4" id="KW-1185">Reference proteome</keyword>
<feature type="domain" description="CobE/GbiG C-terminal" evidence="2">
    <location>
        <begin position="114"/>
        <end position="156"/>
    </location>
</feature>
<proteinExistence type="predicted"/>
<dbReference type="Gene3D" id="3.30.420.180">
    <property type="entry name" value="CobE/GbiG C-terminal domain"/>
    <property type="match status" value="2"/>
</dbReference>
<sequence length="161" mass="16067">MVAGIGSRKGVSATEVVAAVEAALREHGLERGSLARLATVAFKREERGIFEAGAMLGLEVVVVVDPTPSSSGLSRGSAVPGPAISGDLKRANSPNSADPRDKPEDDDPDSGEEKSLSFKLAGVASVSEAAALAAAGEGARLAGPRTALGNVTCAIAFGAEA</sequence>
<dbReference type="PANTHER" id="PTHR37477">
    <property type="entry name" value="COBALT-PRECORRIN-5A HYDROLASE"/>
    <property type="match status" value="1"/>
</dbReference>
<evidence type="ECO:0000256" key="1">
    <source>
        <dbReference type="SAM" id="MobiDB-lite"/>
    </source>
</evidence>
<evidence type="ECO:0000313" key="4">
    <source>
        <dbReference type="Proteomes" id="UP001556196"/>
    </source>
</evidence>
<comment type="caution">
    <text evidence="3">The sequence shown here is derived from an EMBL/GenBank/DDBJ whole genome shotgun (WGS) entry which is preliminary data.</text>
</comment>
<dbReference type="InterPro" id="IPR002750">
    <property type="entry name" value="CobE/GbiG_C"/>
</dbReference>
<organism evidence="3 4">
    <name type="scientific">Mesorhizobium marinum</name>
    <dbReference type="NCBI Taxonomy" id="3228790"/>
    <lineage>
        <taxon>Bacteria</taxon>
        <taxon>Pseudomonadati</taxon>
        <taxon>Pseudomonadota</taxon>
        <taxon>Alphaproteobacteria</taxon>
        <taxon>Hyphomicrobiales</taxon>
        <taxon>Phyllobacteriaceae</taxon>
        <taxon>Mesorhizobium</taxon>
    </lineage>
</organism>
<feature type="region of interest" description="Disordered" evidence="1">
    <location>
        <begin position="68"/>
        <end position="117"/>
    </location>
</feature>
<dbReference type="InterPro" id="IPR036518">
    <property type="entry name" value="CobE/GbiG_C_sf"/>
</dbReference>